<feature type="zinc finger region" description="C3H1-type" evidence="4">
    <location>
        <begin position="224"/>
        <end position="261"/>
    </location>
</feature>
<evidence type="ECO:0000256" key="2">
    <source>
        <dbReference type="ARBA" id="ARBA00022771"/>
    </source>
</evidence>
<evidence type="ECO:0000256" key="1">
    <source>
        <dbReference type="ARBA" id="ARBA00022723"/>
    </source>
</evidence>
<feature type="region of interest" description="Disordered" evidence="6">
    <location>
        <begin position="1"/>
        <end position="31"/>
    </location>
</feature>
<dbReference type="EMBL" id="FNXT01001274">
    <property type="protein sequence ID" value="SZX77142.1"/>
    <property type="molecule type" value="Genomic_DNA"/>
</dbReference>
<feature type="domain" description="C3H1-type" evidence="7">
    <location>
        <begin position="100"/>
        <end position="127"/>
    </location>
</feature>
<evidence type="ECO:0000313" key="10">
    <source>
        <dbReference type="Proteomes" id="UP000256970"/>
    </source>
</evidence>
<name>A0A383WIU5_TETOB</name>
<dbReference type="Gene3D" id="4.10.1000.10">
    <property type="entry name" value="Zinc finger, CCCH-type"/>
    <property type="match status" value="1"/>
</dbReference>
<dbReference type="InterPro" id="IPR032378">
    <property type="entry name" value="ZC3H15/TMA46_C"/>
</dbReference>
<feature type="region of interest" description="Disordered" evidence="6">
    <location>
        <begin position="431"/>
        <end position="470"/>
    </location>
</feature>
<feature type="compositionally biased region" description="Low complexity" evidence="6">
    <location>
        <begin position="396"/>
        <end position="418"/>
    </location>
</feature>
<feature type="zinc finger region" description="C3H1-type" evidence="4">
    <location>
        <begin position="100"/>
        <end position="127"/>
    </location>
</feature>
<feature type="compositionally biased region" description="Basic and acidic residues" evidence="6">
    <location>
        <begin position="7"/>
        <end position="28"/>
    </location>
</feature>
<feature type="region of interest" description="Disordered" evidence="6">
    <location>
        <begin position="166"/>
        <end position="202"/>
    </location>
</feature>
<organism evidence="9 10">
    <name type="scientific">Tetradesmus obliquus</name>
    <name type="common">Green alga</name>
    <name type="synonym">Acutodesmus obliquus</name>
    <dbReference type="NCBI Taxonomy" id="3088"/>
    <lineage>
        <taxon>Eukaryota</taxon>
        <taxon>Viridiplantae</taxon>
        <taxon>Chlorophyta</taxon>
        <taxon>core chlorophytes</taxon>
        <taxon>Chlorophyceae</taxon>
        <taxon>CS clade</taxon>
        <taxon>Sphaeropleales</taxon>
        <taxon>Scenedesmaceae</taxon>
        <taxon>Tetradesmus</taxon>
    </lineage>
</organism>
<dbReference type="PANTHER" id="PTHR12681:SF0">
    <property type="entry name" value="ZINC FINGER CCCH DOMAIN-CONTAINING PROTEIN 15"/>
    <property type="match status" value="1"/>
</dbReference>
<protein>
    <recommendedName>
        <fullName evidence="7">C3H1-type domain-containing protein</fullName>
    </recommendedName>
</protein>
<dbReference type="GO" id="GO:0003729">
    <property type="term" value="F:mRNA binding"/>
    <property type="evidence" value="ECO:0007669"/>
    <property type="project" value="TreeGrafter"/>
</dbReference>
<feature type="domain" description="C3H1-type" evidence="7">
    <location>
        <begin position="224"/>
        <end position="261"/>
    </location>
</feature>
<proteinExistence type="predicted"/>
<dbReference type="SUPFAM" id="SSF90229">
    <property type="entry name" value="CCCH zinc finger"/>
    <property type="match status" value="1"/>
</dbReference>
<dbReference type="Gene3D" id="6.20.400.10">
    <property type="match status" value="1"/>
</dbReference>
<reference evidence="9 10" key="1">
    <citation type="submission" date="2016-10" db="EMBL/GenBank/DDBJ databases">
        <authorList>
            <person name="Cai Z."/>
        </authorList>
    </citation>
    <scope>NUCLEOTIDE SEQUENCE [LARGE SCALE GENOMIC DNA]</scope>
</reference>
<dbReference type="InterPro" id="IPR036855">
    <property type="entry name" value="Znf_CCCH_sf"/>
</dbReference>
<dbReference type="Proteomes" id="UP000256970">
    <property type="component" value="Unassembled WGS sequence"/>
</dbReference>
<feature type="coiled-coil region" evidence="5">
    <location>
        <begin position="271"/>
        <end position="298"/>
    </location>
</feature>
<feature type="region of interest" description="Disordered" evidence="6">
    <location>
        <begin position="375"/>
        <end position="418"/>
    </location>
</feature>
<dbReference type="GO" id="GO:0005829">
    <property type="term" value="C:cytosol"/>
    <property type="evidence" value="ECO:0007669"/>
    <property type="project" value="TreeGrafter"/>
</dbReference>
<feature type="coiled-coil region" evidence="5">
    <location>
        <begin position="53"/>
        <end position="84"/>
    </location>
</feature>
<evidence type="ECO:0000256" key="4">
    <source>
        <dbReference type="PROSITE-ProRule" id="PRU00723"/>
    </source>
</evidence>
<keyword evidence="10" id="KW-1185">Reference proteome</keyword>
<dbReference type="Pfam" id="PF16543">
    <property type="entry name" value="DFRP_C"/>
    <property type="match status" value="1"/>
</dbReference>
<dbReference type="InterPro" id="IPR018247">
    <property type="entry name" value="EF_Hand_1_Ca_BS"/>
</dbReference>
<dbReference type="GO" id="GO:0002181">
    <property type="term" value="P:cytoplasmic translation"/>
    <property type="evidence" value="ECO:0007669"/>
    <property type="project" value="TreeGrafter"/>
</dbReference>
<accession>A0A383WIU5</accession>
<evidence type="ECO:0000313" key="8">
    <source>
        <dbReference type="EMBL" id="SZX62957.1"/>
    </source>
</evidence>
<dbReference type="SMART" id="SM00356">
    <property type="entry name" value="ZnF_C3H1"/>
    <property type="match status" value="2"/>
</dbReference>
<feature type="compositionally biased region" description="Low complexity" evidence="6">
    <location>
        <begin position="166"/>
        <end position="189"/>
    </location>
</feature>
<dbReference type="STRING" id="3088.A0A383WIU5"/>
<evidence type="ECO:0000256" key="3">
    <source>
        <dbReference type="ARBA" id="ARBA00022833"/>
    </source>
</evidence>
<evidence type="ECO:0000313" key="9">
    <source>
        <dbReference type="EMBL" id="SZX77142.1"/>
    </source>
</evidence>
<dbReference type="AlphaFoldDB" id="A0A383WIU5"/>
<dbReference type="PROSITE" id="PS00018">
    <property type="entry name" value="EF_HAND_1"/>
    <property type="match status" value="1"/>
</dbReference>
<dbReference type="InterPro" id="IPR000571">
    <property type="entry name" value="Znf_CCCH"/>
</dbReference>
<dbReference type="EMBL" id="FNXT01000272">
    <property type="protein sequence ID" value="SZX62957.1"/>
    <property type="molecule type" value="Genomic_DNA"/>
</dbReference>
<feature type="compositionally biased region" description="Low complexity" evidence="6">
    <location>
        <begin position="460"/>
        <end position="470"/>
    </location>
</feature>
<gene>
    <name evidence="9" type="ORF">BQ4739_LOCUS17487</name>
    <name evidence="8" type="ORF">BQ4739_LOCUS3530</name>
</gene>
<sequence length="470" mass="51690">MAPKAAAAKEADKARQKAKAKQAEDKTFGLKNKNKSAKVQKYVQGVTSTVGGISAKDKRAQELAEKAKKEKKAAEEARKKELAELFASAIKQPKVPAGVDPKSVVCEFFRHGRCDKGFKCKYAHDLSVERKTAKIDLFTDQRELGKEGDEVRRSSAASAVVATAADAAARAGQQRQQRQQRQQQQPQQQHSVTAWRSEQGMEDWDQETLEKVVREKHGAEKPSNTTNIICKFFLDAVEKRQYGWFWKCPNGSDCKYKHALPPGYVLKSQMKELLELERANAKDIAEVIEEERAKVEARTPITEQVFAAWHAKKRADREAKRAAELEERKKKGLLNGREIFLSDNFVALDDANAGDDDEYKREDDEEARINDMFDQARKAQEAARAAAGPTDEEQQAAADGAGSSAAAANGGASSSSAAAAGTTLQLNAADAALFDDDDDDDEVLDDDDDGDLDADELEQLEQQLQGASVS</sequence>
<evidence type="ECO:0000259" key="7">
    <source>
        <dbReference type="PROSITE" id="PS50103"/>
    </source>
</evidence>
<dbReference type="PANTHER" id="PTHR12681">
    <property type="entry name" value="ZINC FINGER-CONTAINING PROTEIN P48ZNF"/>
    <property type="match status" value="1"/>
</dbReference>
<dbReference type="GO" id="GO:0008270">
    <property type="term" value="F:zinc ion binding"/>
    <property type="evidence" value="ECO:0007669"/>
    <property type="project" value="UniProtKB-KW"/>
</dbReference>
<keyword evidence="1 4" id="KW-0479">Metal-binding</keyword>
<dbReference type="PROSITE" id="PS50103">
    <property type="entry name" value="ZF_C3H1"/>
    <property type="match status" value="2"/>
</dbReference>
<keyword evidence="2 4" id="KW-0863">Zinc-finger</keyword>
<keyword evidence="5" id="KW-0175">Coiled coil</keyword>
<keyword evidence="3 4" id="KW-0862">Zinc</keyword>
<evidence type="ECO:0000256" key="5">
    <source>
        <dbReference type="SAM" id="Coils"/>
    </source>
</evidence>
<evidence type="ECO:0000256" key="6">
    <source>
        <dbReference type="SAM" id="MobiDB-lite"/>
    </source>
</evidence>
<feature type="compositionally biased region" description="Acidic residues" evidence="6">
    <location>
        <begin position="433"/>
        <end position="459"/>
    </location>
</feature>